<comment type="similarity">
    <text evidence="10 11">Belongs to the TonB-dependent receptor family.</text>
</comment>
<sequence length="853" mass="93032">MKKNLLKICGLSLALALIAQVSFAQTTGTVVGKIIDNETGEAVTGANVVVQGTTIGAASDLDGEFKITGVPTGKQKFEVSFISYERMTIEKNVAPAQDQVTDLGTIKLKIAALGMQEVQVIASIGIDRETPVAMSNIKAIEIEETMGNQEFPEVLESTPGVYATKSGGGFGDSDITIRGFESVNVGVLINGVPVNDMENGRVYWSNWAGLADATQTVQIQRGLGASKVAIPSIGGTINIISKASDADKGGSVSASVGNDGYQKQIVSASTGLTEDNLAVTFSIGQVSGNGYVDGTSFEGYQYFANIAKKINDNHEVTLTAIGASQEHGQRQSRSTISDYKNSDRGIRYNPDWGYKNGQETSIEDNFYTKPLFSLNHYWTISPKLDVSTAAYYSIGTGGGGGTATNGGDYDRRDGVVDFETIVDQNIDNGEFGSTAILRASHNNHQWAGALSSANYALNENIDILAGLDYRYYKGEHYQTVTDLLGGEYFPDDADVNNPNRALQVGDKRSYYNDGIVNWGGGFLQGEYSKDNLSAFATLQASNTSYQRVDYFNYLDSDPNQTSPVYNFFAFGTKGGANYNLTKNHNVFANLGYFERAPFFNTVFPVFTNEANIEAENEKILSYELGYGYRGSKFSANVNVYRTTWTDKTFQITVPNQGPQGTNLFANILGVEAIHQGLEIDFLYEPIDGLTFNGMGSFGDWRWNNNIENVSVFDENNQEVRTVSLFIADTKVGGSAQTTAMGRVSYEILDGLTVRGEYSYFDNIYARFDVLSRTTEESAGVNPWQAEATGLVDLGASYKFSISDKVKATVLGNVYNVFDTYYIKNASQNSQDPNNPLVWFETGRTWSATFRVNF</sequence>
<dbReference type="AlphaFoldDB" id="A0AA51NBA3"/>
<evidence type="ECO:0000256" key="12">
    <source>
        <dbReference type="SAM" id="MobiDB-lite"/>
    </source>
</evidence>
<dbReference type="KEGG" id="msaa:QYS49_31970"/>
<dbReference type="GO" id="GO:0009279">
    <property type="term" value="C:cell outer membrane"/>
    <property type="evidence" value="ECO:0007669"/>
    <property type="project" value="UniProtKB-SubCell"/>
</dbReference>
<dbReference type="InterPro" id="IPR008969">
    <property type="entry name" value="CarboxyPept-like_regulatory"/>
</dbReference>
<dbReference type="PANTHER" id="PTHR30069:SF29">
    <property type="entry name" value="HEMOGLOBIN AND HEMOGLOBIN-HAPTOGLOBIN-BINDING PROTEIN 1-RELATED"/>
    <property type="match status" value="1"/>
</dbReference>
<feature type="domain" description="TonB-dependent receptor-like beta-barrel" evidence="14">
    <location>
        <begin position="331"/>
        <end position="816"/>
    </location>
</feature>
<evidence type="ECO:0000313" key="17">
    <source>
        <dbReference type="Proteomes" id="UP001230496"/>
    </source>
</evidence>
<evidence type="ECO:0000259" key="15">
    <source>
        <dbReference type="Pfam" id="PF07715"/>
    </source>
</evidence>
<dbReference type="Pfam" id="PF00593">
    <property type="entry name" value="TonB_dep_Rec_b-barrel"/>
    <property type="match status" value="1"/>
</dbReference>
<keyword evidence="5 13" id="KW-0732">Signal</keyword>
<keyword evidence="9 10" id="KW-0998">Cell outer membrane</keyword>
<dbReference type="RefSeq" id="WP_308349749.1">
    <property type="nucleotide sequence ID" value="NZ_CP129971.1"/>
</dbReference>
<dbReference type="SUPFAM" id="SSF49464">
    <property type="entry name" value="Carboxypeptidase regulatory domain-like"/>
    <property type="match status" value="1"/>
</dbReference>
<dbReference type="InterPro" id="IPR039426">
    <property type="entry name" value="TonB-dep_rcpt-like"/>
</dbReference>
<evidence type="ECO:0000256" key="6">
    <source>
        <dbReference type="ARBA" id="ARBA00023077"/>
    </source>
</evidence>
<evidence type="ECO:0000256" key="4">
    <source>
        <dbReference type="ARBA" id="ARBA00022692"/>
    </source>
</evidence>
<dbReference type="InterPro" id="IPR010917">
    <property type="entry name" value="TonB_rcpt_CS"/>
</dbReference>
<keyword evidence="4 10" id="KW-0812">Transmembrane</keyword>
<keyword evidence="8 16" id="KW-0675">Receptor</keyword>
<organism evidence="16 17">
    <name type="scientific">Marivirga salinarum</name>
    <dbReference type="NCBI Taxonomy" id="3059078"/>
    <lineage>
        <taxon>Bacteria</taxon>
        <taxon>Pseudomonadati</taxon>
        <taxon>Bacteroidota</taxon>
        <taxon>Cytophagia</taxon>
        <taxon>Cytophagales</taxon>
        <taxon>Marivirgaceae</taxon>
        <taxon>Marivirga</taxon>
    </lineage>
</organism>
<dbReference type="Gene3D" id="2.60.40.1120">
    <property type="entry name" value="Carboxypeptidase-like, regulatory domain"/>
    <property type="match status" value="1"/>
</dbReference>
<dbReference type="EMBL" id="CP129971">
    <property type="protein sequence ID" value="WMN11978.1"/>
    <property type="molecule type" value="Genomic_DNA"/>
</dbReference>
<gene>
    <name evidence="16" type="ORF">QYS49_31970</name>
</gene>
<evidence type="ECO:0000256" key="1">
    <source>
        <dbReference type="ARBA" id="ARBA00004571"/>
    </source>
</evidence>
<evidence type="ECO:0000256" key="11">
    <source>
        <dbReference type="RuleBase" id="RU003357"/>
    </source>
</evidence>
<dbReference type="InterPro" id="IPR037066">
    <property type="entry name" value="Plug_dom_sf"/>
</dbReference>
<keyword evidence="7 10" id="KW-0472">Membrane</keyword>
<dbReference type="PROSITE" id="PS01156">
    <property type="entry name" value="TONB_DEPENDENT_REC_2"/>
    <property type="match status" value="1"/>
</dbReference>
<keyword evidence="6 11" id="KW-0798">TonB box</keyword>
<keyword evidence="2 10" id="KW-0813">Transport</keyword>
<dbReference type="PROSITE" id="PS52016">
    <property type="entry name" value="TONB_DEPENDENT_REC_3"/>
    <property type="match status" value="1"/>
</dbReference>
<feature type="chain" id="PRO_5041390254" evidence="13">
    <location>
        <begin position="25"/>
        <end position="853"/>
    </location>
</feature>
<name>A0AA51NBA3_9BACT</name>
<protein>
    <submittedName>
        <fullName evidence="16">TonB-dependent receptor</fullName>
    </submittedName>
</protein>
<dbReference type="InterPro" id="IPR036942">
    <property type="entry name" value="Beta-barrel_TonB_sf"/>
</dbReference>
<dbReference type="Pfam" id="PF13715">
    <property type="entry name" value="CarbopepD_reg_2"/>
    <property type="match status" value="1"/>
</dbReference>
<evidence type="ECO:0000256" key="9">
    <source>
        <dbReference type="ARBA" id="ARBA00023237"/>
    </source>
</evidence>
<comment type="subcellular location">
    <subcellularLocation>
        <location evidence="1 10">Cell outer membrane</location>
        <topology evidence="1 10">Multi-pass membrane protein</topology>
    </subcellularLocation>
</comment>
<dbReference type="PANTHER" id="PTHR30069">
    <property type="entry name" value="TONB-DEPENDENT OUTER MEMBRANE RECEPTOR"/>
    <property type="match status" value="1"/>
</dbReference>
<proteinExistence type="inferred from homology"/>
<keyword evidence="17" id="KW-1185">Reference proteome</keyword>
<dbReference type="Gene3D" id="2.170.130.10">
    <property type="entry name" value="TonB-dependent receptor, plug domain"/>
    <property type="match status" value="1"/>
</dbReference>
<evidence type="ECO:0000256" key="3">
    <source>
        <dbReference type="ARBA" id="ARBA00022452"/>
    </source>
</evidence>
<evidence type="ECO:0000256" key="13">
    <source>
        <dbReference type="SAM" id="SignalP"/>
    </source>
</evidence>
<reference evidence="16 17" key="1">
    <citation type="submission" date="2023-08" db="EMBL/GenBank/DDBJ databases">
        <title>Comparative genomics and taxonomic characterization of three novel marine species of genus Marivirga.</title>
        <authorList>
            <person name="Muhammad N."/>
            <person name="Kim S.-G."/>
        </authorList>
    </citation>
    <scope>NUCLEOTIDE SEQUENCE [LARGE SCALE GENOMIC DNA]</scope>
    <source>
        <strain evidence="16 17">BDSF4-3</strain>
    </source>
</reference>
<accession>A0AA51NBA3</accession>
<feature type="domain" description="TonB-dependent receptor plug" evidence="15">
    <location>
        <begin position="128"/>
        <end position="235"/>
    </location>
</feature>
<evidence type="ECO:0000256" key="2">
    <source>
        <dbReference type="ARBA" id="ARBA00022448"/>
    </source>
</evidence>
<evidence type="ECO:0000256" key="5">
    <source>
        <dbReference type="ARBA" id="ARBA00022729"/>
    </source>
</evidence>
<dbReference type="Proteomes" id="UP001230496">
    <property type="component" value="Chromosome"/>
</dbReference>
<evidence type="ECO:0000256" key="10">
    <source>
        <dbReference type="PROSITE-ProRule" id="PRU01360"/>
    </source>
</evidence>
<evidence type="ECO:0000256" key="8">
    <source>
        <dbReference type="ARBA" id="ARBA00023170"/>
    </source>
</evidence>
<feature type="signal peptide" evidence="13">
    <location>
        <begin position="1"/>
        <end position="24"/>
    </location>
</feature>
<dbReference type="InterPro" id="IPR000531">
    <property type="entry name" value="Beta-barrel_TonB"/>
</dbReference>
<feature type="region of interest" description="Disordered" evidence="12">
    <location>
        <begin position="322"/>
        <end position="341"/>
    </location>
</feature>
<evidence type="ECO:0000256" key="7">
    <source>
        <dbReference type="ARBA" id="ARBA00023136"/>
    </source>
</evidence>
<dbReference type="GO" id="GO:0044718">
    <property type="term" value="P:siderophore transmembrane transport"/>
    <property type="evidence" value="ECO:0007669"/>
    <property type="project" value="TreeGrafter"/>
</dbReference>
<dbReference type="Gene3D" id="2.40.170.20">
    <property type="entry name" value="TonB-dependent receptor, beta-barrel domain"/>
    <property type="match status" value="1"/>
</dbReference>
<evidence type="ECO:0000313" key="16">
    <source>
        <dbReference type="EMBL" id="WMN11978.1"/>
    </source>
</evidence>
<dbReference type="Pfam" id="PF07715">
    <property type="entry name" value="Plug"/>
    <property type="match status" value="1"/>
</dbReference>
<evidence type="ECO:0000259" key="14">
    <source>
        <dbReference type="Pfam" id="PF00593"/>
    </source>
</evidence>
<dbReference type="InterPro" id="IPR012910">
    <property type="entry name" value="Plug_dom"/>
</dbReference>
<dbReference type="SUPFAM" id="SSF56935">
    <property type="entry name" value="Porins"/>
    <property type="match status" value="1"/>
</dbReference>
<keyword evidence="3 10" id="KW-1134">Transmembrane beta strand</keyword>
<dbReference type="GO" id="GO:0015344">
    <property type="term" value="F:siderophore uptake transmembrane transporter activity"/>
    <property type="evidence" value="ECO:0007669"/>
    <property type="project" value="TreeGrafter"/>
</dbReference>